<reference evidence="6 9" key="1">
    <citation type="submission" date="2015-02" db="EMBL/GenBank/DDBJ databases">
        <title>Whole genome sequencing of multiple isolates of three species of pepper and tomato-infecting xanthomonads reveals genetic diversity in field strains and pinpoints effectors responsible for host specificity.</title>
        <authorList>
            <person name="Schwartz A."/>
            <person name="Dahlbeck D."/>
            <person name="Staskawicz B."/>
            <person name="Bart R."/>
            <person name="Potnis N."/>
            <person name="Minsavage G."/>
            <person name="Timilsina S."/>
            <person name="Goss E."/>
            <person name="Jones J."/>
            <person name="Vallad G."/>
            <person name="Barak J."/>
            <person name="Miller S."/>
            <person name="Ritchie D."/>
            <person name="Martins J.Jr."/>
            <person name="Patane J.S."/>
            <person name="Setubal J.C."/>
        </authorList>
    </citation>
    <scope>NUCLEOTIDE SEQUENCE [LARGE SCALE GENOMIC DNA]</scope>
    <source>
        <strain evidence="6 9">Xp3-15</strain>
    </source>
</reference>
<dbReference type="GO" id="GO:0000976">
    <property type="term" value="F:transcription cis-regulatory region binding"/>
    <property type="evidence" value="ECO:0007669"/>
    <property type="project" value="TreeGrafter"/>
</dbReference>
<comment type="caution">
    <text evidence="7">The sequence shown here is derived from an EMBL/GenBank/DDBJ whole genome shotgun (WGS) entry which is preliminary data.</text>
</comment>
<dbReference type="Proteomes" id="UP000289372">
    <property type="component" value="Unassembled WGS sequence"/>
</dbReference>
<keyword evidence="3" id="KW-0804">Transcription</keyword>
<dbReference type="EMBL" id="JZUY01000041">
    <property type="protein sequence ID" value="KLC05103.1"/>
    <property type="molecule type" value="Genomic_DNA"/>
</dbReference>
<protein>
    <submittedName>
        <fullName evidence="6">TetR family transcriptional regulator</fullName>
    </submittedName>
    <submittedName>
        <fullName evidence="7">TetR/AcrR family transcriptional regulator</fullName>
    </submittedName>
</protein>
<dbReference type="GO" id="GO:0003700">
    <property type="term" value="F:DNA-binding transcription factor activity"/>
    <property type="evidence" value="ECO:0007669"/>
    <property type="project" value="TreeGrafter"/>
</dbReference>
<dbReference type="GeneID" id="61776847"/>
<dbReference type="SUPFAM" id="SSF46689">
    <property type="entry name" value="Homeodomain-like"/>
    <property type="match status" value="1"/>
</dbReference>
<dbReference type="Pfam" id="PF00440">
    <property type="entry name" value="TetR_N"/>
    <property type="match status" value="1"/>
</dbReference>
<evidence type="ECO:0000256" key="3">
    <source>
        <dbReference type="ARBA" id="ARBA00023163"/>
    </source>
</evidence>
<keyword evidence="2 4" id="KW-0238">DNA-binding</keyword>
<dbReference type="RefSeq" id="WP_008571766.1">
    <property type="nucleotide sequence ID" value="NZ_CP018475.1"/>
</dbReference>
<dbReference type="PANTHER" id="PTHR30055:SF234">
    <property type="entry name" value="HTH-TYPE TRANSCRIPTIONAL REGULATOR BETI"/>
    <property type="match status" value="1"/>
</dbReference>
<evidence type="ECO:0000313" key="11">
    <source>
        <dbReference type="Proteomes" id="UP000471082"/>
    </source>
</evidence>
<evidence type="ECO:0000256" key="4">
    <source>
        <dbReference type="PROSITE-ProRule" id="PRU00335"/>
    </source>
</evidence>
<evidence type="ECO:0000256" key="2">
    <source>
        <dbReference type="ARBA" id="ARBA00023125"/>
    </source>
</evidence>
<dbReference type="InterPro" id="IPR050109">
    <property type="entry name" value="HTH-type_TetR-like_transc_reg"/>
</dbReference>
<evidence type="ECO:0000259" key="5">
    <source>
        <dbReference type="PROSITE" id="PS50977"/>
    </source>
</evidence>
<proteinExistence type="predicted"/>
<keyword evidence="1" id="KW-0805">Transcription regulation</keyword>
<evidence type="ECO:0000313" key="10">
    <source>
        <dbReference type="Proteomes" id="UP000289372"/>
    </source>
</evidence>
<dbReference type="PANTHER" id="PTHR30055">
    <property type="entry name" value="HTH-TYPE TRANSCRIPTIONAL REGULATOR RUTR"/>
    <property type="match status" value="1"/>
</dbReference>
<feature type="domain" description="HTH tetR-type" evidence="5">
    <location>
        <begin position="12"/>
        <end position="71"/>
    </location>
</feature>
<dbReference type="PRINTS" id="PR00455">
    <property type="entry name" value="HTHTETR"/>
</dbReference>
<dbReference type="EMBL" id="PUUL01000161">
    <property type="protein sequence ID" value="RXD48792.1"/>
    <property type="molecule type" value="Genomic_DNA"/>
</dbReference>
<evidence type="ECO:0000313" key="7">
    <source>
        <dbReference type="EMBL" id="NEL75860.1"/>
    </source>
</evidence>
<dbReference type="SUPFAM" id="SSF48498">
    <property type="entry name" value="Tetracyclin repressor-like, C-terminal domain"/>
    <property type="match status" value="1"/>
</dbReference>
<keyword evidence="9" id="KW-1185">Reference proteome</keyword>
<dbReference type="Pfam" id="PF21597">
    <property type="entry name" value="TetR_C_43"/>
    <property type="match status" value="1"/>
</dbReference>
<evidence type="ECO:0000313" key="8">
    <source>
        <dbReference type="EMBL" id="RXD48792.1"/>
    </source>
</evidence>
<evidence type="ECO:0000256" key="1">
    <source>
        <dbReference type="ARBA" id="ARBA00023015"/>
    </source>
</evidence>
<reference evidence="8 10" key="2">
    <citation type="submission" date="2018-02" db="EMBL/GenBank/DDBJ databases">
        <title>Characterization of Xanthomonas diversity in transplant houses and field plants.</title>
        <authorList>
            <person name="Abrahamian P."/>
            <person name="Timilsina S."/>
            <person name="Minsavage G.V."/>
            <person name="Goss E.M."/>
            <person name="Jones J.B."/>
            <person name="Vallad G.E."/>
        </authorList>
    </citation>
    <scope>NUCLEOTIDE SEQUENCE [LARGE SCALE GENOMIC DNA]</scope>
    <source>
        <strain evidence="8 10">GEV2132</strain>
    </source>
</reference>
<dbReference type="InterPro" id="IPR036271">
    <property type="entry name" value="Tet_transcr_reg_TetR-rel_C_sf"/>
</dbReference>
<feature type="DNA-binding region" description="H-T-H motif" evidence="4">
    <location>
        <begin position="34"/>
        <end position="53"/>
    </location>
</feature>
<reference evidence="7 11" key="3">
    <citation type="submission" date="2019-11" db="EMBL/GenBank/DDBJ databases">
        <title>Genome-resolved metagenomics to study the prevalence of co-infection and intraspecific heterogeneity among plant pathogen metapopulations.</title>
        <authorList>
            <person name="Newberry E."/>
            <person name="Bhandari R."/>
            <person name="Kemble J."/>
            <person name="Sikora E."/>
            <person name="Potnis N."/>
        </authorList>
    </citation>
    <scope>NUCLEOTIDE SEQUENCE [LARGE SCALE GENOMIC DNA]</scope>
    <source>
        <strain evidence="7">Xp_Tom_Tuscaloosa_18b</strain>
    </source>
</reference>
<dbReference type="Proteomes" id="UP000471082">
    <property type="component" value="Unassembled WGS sequence"/>
</dbReference>
<organism evidence="7 11">
    <name type="scientific">Xanthomonas perforans</name>
    <dbReference type="NCBI Taxonomy" id="442694"/>
    <lineage>
        <taxon>Bacteria</taxon>
        <taxon>Pseudomonadati</taxon>
        <taxon>Pseudomonadota</taxon>
        <taxon>Gammaproteobacteria</taxon>
        <taxon>Lysobacterales</taxon>
        <taxon>Lysobacteraceae</taxon>
        <taxon>Xanthomonas</taxon>
    </lineage>
</organism>
<dbReference type="KEGG" id="xpe:BJD13_17280"/>
<dbReference type="PROSITE" id="PS50977">
    <property type="entry name" value="HTH_TETR_2"/>
    <property type="match status" value="1"/>
</dbReference>
<dbReference type="Proteomes" id="UP000035369">
    <property type="component" value="Unassembled WGS sequence"/>
</dbReference>
<gene>
    <name evidence="8" type="ORF">DB769_22020</name>
    <name evidence="7" type="ORF">G3W61_06270</name>
    <name evidence="6" type="ORF">XP315_12185</name>
</gene>
<dbReference type="InterPro" id="IPR049445">
    <property type="entry name" value="TetR_SbtR-like_C"/>
</dbReference>
<dbReference type="AlphaFoldDB" id="A0A0G9BUV5"/>
<accession>A0A0G9BUV5</accession>
<dbReference type="InterPro" id="IPR001647">
    <property type="entry name" value="HTH_TetR"/>
</dbReference>
<evidence type="ECO:0000313" key="6">
    <source>
        <dbReference type="EMBL" id="KLC05103.1"/>
    </source>
</evidence>
<name>A0A0G9BUV5_XANPE</name>
<dbReference type="InterPro" id="IPR009057">
    <property type="entry name" value="Homeodomain-like_sf"/>
</dbReference>
<dbReference type="Gene3D" id="1.10.357.10">
    <property type="entry name" value="Tetracycline Repressor, domain 2"/>
    <property type="match status" value="1"/>
</dbReference>
<dbReference type="EMBL" id="JAAGYU010000019">
    <property type="protein sequence ID" value="NEL75860.1"/>
    <property type="molecule type" value="Genomic_DNA"/>
</dbReference>
<evidence type="ECO:0000313" key="9">
    <source>
        <dbReference type="Proteomes" id="UP000035369"/>
    </source>
</evidence>
<sequence>MTADTPLRADAQRNRERLLAAAEEVFLERGAEASMEDVAKRAGVGIGTLYRRFPTRESLFAAAYSGRFLSLANASHARASSLDALTALRAYLEDLALHTSVYRGLAASLGAVLQSGTPGCEAVSKEGQQRLRSAQNSGVVRCDVCFDDLVVVAIATSLATEQHGAPKTRIAHLIGLFVDGIAAPRAASAA</sequence>